<dbReference type="PROSITE" id="PS00687">
    <property type="entry name" value="ALDEHYDE_DEHYDR_GLU"/>
    <property type="match status" value="1"/>
</dbReference>
<evidence type="ECO:0000256" key="2">
    <source>
        <dbReference type="PROSITE-ProRule" id="PRU10007"/>
    </source>
</evidence>
<keyword evidence="1 3" id="KW-0560">Oxidoreductase</keyword>
<dbReference type="InterPro" id="IPR016162">
    <property type="entry name" value="Ald_DH_N"/>
</dbReference>
<dbReference type="GO" id="GO:0008802">
    <property type="term" value="F:betaine-aldehyde dehydrogenase (NAD+) activity"/>
    <property type="evidence" value="ECO:0007669"/>
    <property type="project" value="UniProtKB-EC"/>
</dbReference>
<dbReference type="EC" id="1.2.1.8" evidence="5"/>
<dbReference type="PANTHER" id="PTHR11699">
    <property type="entry name" value="ALDEHYDE DEHYDROGENASE-RELATED"/>
    <property type="match status" value="1"/>
</dbReference>
<dbReference type="InterPro" id="IPR016163">
    <property type="entry name" value="Ald_DH_C"/>
</dbReference>
<dbReference type="SUPFAM" id="SSF53720">
    <property type="entry name" value="ALDH-like"/>
    <property type="match status" value="1"/>
</dbReference>
<dbReference type="InterPro" id="IPR015590">
    <property type="entry name" value="Aldehyde_DH_dom"/>
</dbReference>
<evidence type="ECO:0000313" key="6">
    <source>
        <dbReference type="Proteomes" id="UP000184600"/>
    </source>
</evidence>
<dbReference type="STRING" id="1117707.VQ7734_01750"/>
<feature type="domain" description="Aldehyde dehydrogenase" evidence="4">
    <location>
        <begin position="26"/>
        <end position="484"/>
    </location>
</feature>
<proteinExistence type="inferred from homology"/>
<feature type="active site" evidence="2">
    <location>
        <position position="260"/>
    </location>
</feature>
<dbReference type="EMBL" id="FRFG01000019">
    <property type="protein sequence ID" value="SHO55989.1"/>
    <property type="molecule type" value="Genomic_DNA"/>
</dbReference>
<keyword evidence="6" id="KW-1185">Reference proteome</keyword>
<dbReference type="Pfam" id="PF00171">
    <property type="entry name" value="Aldedh"/>
    <property type="match status" value="1"/>
</dbReference>
<dbReference type="InterPro" id="IPR016161">
    <property type="entry name" value="Ald_DH/histidinol_DH"/>
</dbReference>
<dbReference type="FunFam" id="3.40.605.10:FF:000001">
    <property type="entry name" value="Aldehyde dehydrogenase 1"/>
    <property type="match status" value="1"/>
</dbReference>
<protein>
    <submittedName>
        <fullName evidence="5">NAD/NADP-dependent betaine aldehyde dehydrogenase</fullName>
        <ecNumber evidence="5">1.2.1.8</ecNumber>
    </submittedName>
</protein>
<dbReference type="InterPro" id="IPR029510">
    <property type="entry name" value="Ald_DH_CS_GLU"/>
</dbReference>
<dbReference type="AlphaFoldDB" id="A0A1M7YTQ4"/>
<accession>A0A1M7YTQ4</accession>
<dbReference type="RefSeq" id="WP_073581497.1">
    <property type="nucleotide sequence ID" value="NZ_AP024897.1"/>
</dbReference>
<dbReference type="Gene3D" id="3.40.605.10">
    <property type="entry name" value="Aldehyde Dehydrogenase, Chain A, domain 1"/>
    <property type="match status" value="1"/>
</dbReference>
<reference evidence="6" key="1">
    <citation type="submission" date="2016-12" db="EMBL/GenBank/DDBJ databases">
        <authorList>
            <person name="Rodrigo-Torres L."/>
            <person name="Arahal R.D."/>
            <person name="Lucena T."/>
        </authorList>
    </citation>
    <scope>NUCLEOTIDE SEQUENCE [LARGE SCALE GENOMIC DNA]</scope>
</reference>
<dbReference type="Gene3D" id="3.40.309.10">
    <property type="entry name" value="Aldehyde Dehydrogenase, Chain A, domain 2"/>
    <property type="match status" value="1"/>
</dbReference>
<gene>
    <name evidence="5" type="primary">betB_1</name>
    <name evidence="5" type="ORF">VQ7734_01750</name>
</gene>
<evidence type="ECO:0000256" key="1">
    <source>
        <dbReference type="ARBA" id="ARBA00023002"/>
    </source>
</evidence>
<organism evidence="5 6">
    <name type="scientific">Vibrio quintilis</name>
    <dbReference type="NCBI Taxonomy" id="1117707"/>
    <lineage>
        <taxon>Bacteria</taxon>
        <taxon>Pseudomonadati</taxon>
        <taxon>Pseudomonadota</taxon>
        <taxon>Gammaproteobacteria</taxon>
        <taxon>Vibrionales</taxon>
        <taxon>Vibrionaceae</taxon>
        <taxon>Vibrio</taxon>
    </lineage>
</organism>
<sequence length="488" mass="52667">MDWYNPSDTDIPKGHFIDGQFMSFNDDTAVDVICPSTGKAYAQLNYASADTVEQALSQAHQAFRAGTWASMAPRERAKYLFKWAELIEKEQAYLAQLESLGSSRPYHEVLQWDIPYVVDCLRFFAELSDKHGGYVGATQQNRLGMVISQPYGVIGAITPWNFPMSMLMWKVGPALAAGNAVVLKPSEMTPFTSVYLAKLAVDAGIPANLFNVVQGDGKTVGQAICEHSLVGKVTFTGSTATGAAIMSTCAIKGPKPSTLELGGKSPQIVFADADIEKTARTVAKAITGNAGQVCVSGSRLIIHQDIAEEFSQQVMAHFSQLKTGSTWEKQTTLPPVISAGQAQRIESIVSQSIAQGAELLCGGDLISQGGSFFTPTLLAVKDKANCAVREEIFGPVLTMQTFDSDEQAWELASHETYGLAAGIHTQNIQRALTGMREIEAGSVWINRYGRSFDHIMPTGGFKQSGIGKDVGVEAFQANLKTKSVLIDF</sequence>
<evidence type="ECO:0000256" key="3">
    <source>
        <dbReference type="RuleBase" id="RU003345"/>
    </source>
</evidence>
<name>A0A1M7YTQ4_9VIBR</name>
<evidence type="ECO:0000259" key="4">
    <source>
        <dbReference type="Pfam" id="PF00171"/>
    </source>
</evidence>
<evidence type="ECO:0000313" key="5">
    <source>
        <dbReference type="EMBL" id="SHO55989.1"/>
    </source>
</evidence>
<comment type="similarity">
    <text evidence="3">Belongs to the aldehyde dehydrogenase family.</text>
</comment>
<dbReference type="OrthoDB" id="9812625at2"/>
<dbReference type="Proteomes" id="UP000184600">
    <property type="component" value="Unassembled WGS sequence"/>
</dbReference>